<dbReference type="Pfam" id="PF00550">
    <property type="entry name" value="PP-binding"/>
    <property type="match status" value="1"/>
</dbReference>
<dbReference type="SUPFAM" id="SSF47336">
    <property type="entry name" value="ACP-like"/>
    <property type="match status" value="1"/>
</dbReference>
<organism evidence="2 3">
    <name type="scientific">Pseudomonas migulae</name>
    <dbReference type="NCBI Taxonomy" id="78543"/>
    <lineage>
        <taxon>Bacteria</taxon>
        <taxon>Pseudomonadati</taxon>
        <taxon>Pseudomonadota</taxon>
        <taxon>Gammaproteobacteria</taxon>
        <taxon>Pseudomonadales</taxon>
        <taxon>Pseudomonadaceae</taxon>
        <taxon>Pseudomonas</taxon>
    </lineage>
</organism>
<dbReference type="PROSITE" id="PS50075">
    <property type="entry name" value="CARRIER"/>
    <property type="match status" value="1"/>
</dbReference>
<name>A0A1H5I3L1_9PSED</name>
<dbReference type="AlphaFoldDB" id="A0A1H5I3L1"/>
<evidence type="ECO:0000259" key="1">
    <source>
        <dbReference type="PROSITE" id="PS50075"/>
    </source>
</evidence>
<dbReference type="InterPro" id="IPR009081">
    <property type="entry name" value="PP-bd_ACP"/>
</dbReference>
<evidence type="ECO:0000313" key="3">
    <source>
        <dbReference type="Proteomes" id="UP000198985"/>
    </source>
</evidence>
<feature type="domain" description="Carrier" evidence="1">
    <location>
        <begin position="3"/>
        <end position="81"/>
    </location>
</feature>
<protein>
    <submittedName>
        <fullName evidence="2">Acyl carrier protein</fullName>
    </submittedName>
</protein>
<dbReference type="EMBL" id="FNTY01000002">
    <property type="protein sequence ID" value="SEE34699.1"/>
    <property type="molecule type" value="Genomic_DNA"/>
</dbReference>
<accession>A0A1H5I3L1</accession>
<reference evidence="2 3" key="1">
    <citation type="submission" date="2016-10" db="EMBL/GenBank/DDBJ databases">
        <authorList>
            <person name="de Groot N.N."/>
        </authorList>
    </citation>
    <scope>NUCLEOTIDE SEQUENCE [LARGE SCALE GENOMIC DNA]</scope>
    <source>
        <strain evidence="2 3">BS3662</strain>
    </source>
</reference>
<dbReference type="Gene3D" id="1.10.1200.10">
    <property type="entry name" value="ACP-like"/>
    <property type="match status" value="1"/>
</dbReference>
<gene>
    <name evidence="2" type="ORF">SAMN04490194_1870</name>
</gene>
<dbReference type="Proteomes" id="UP000198985">
    <property type="component" value="Unassembled WGS sequence"/>
</dbReference>
<proteinExistence type="predicted"/>
<evidence type="ECO:0000313" key="2">
    <source>
        <dbReference type="EMBL" id="SEE34699.1"/>
    </source>
</evidence>
<dbReference type="InterPro" id="IPR036736">
    <property type="entry name" value="ACP-like_sf"/>
</dbReference>
<sequence length="84" mass="9499">MQADGVEVEHQVIKLLSDCLSLDCCDIEISSRLVEDLYVDSMSVIEIVLLINEVYEIELPSEGVAAWRTVQDICLLIARSRIEF</sequence>
<dbReference type="RefSeq" id="WP_084318690.1">
    <property type="nucleotide sequence ID" value="NZ_FNTY01000002.1"/>
</dbReference>